<dbReference type="AlphaFoldDB" id="A0A850TBH6"/>
<evidence type="ECO:0000256" key="2">
    <source>
        <dbReference type="ARBA" id="ARBA00023136"/>
    </source>
</evidence>
<name>A0A850TBH6_9BACT</name>
<evidence type="ECO:0000313" key="10">
    <source>
        <dbReference type="Proteomes" id="UP000553343"/>
    </source>
</evidence>
<comment type="similarity">
    <text evidence="6">Belongs to the Pal lipoprotein family.</text>
</comment>
<dbReference type="Pfam" id="PF00691">
    <property type="entry name" value="OmpA"/>
    <property type="match status" value="1"/>
</dbReference>
<evidence type="ECO:0000256" key="6">
    <source>
        <dbReference type="HAMAP-Rule" id="MF_02204"/>
    </source>
</evidence>
<feature type="coiled-coil region" evidence="7">
    <location>
        <begin position="64"/>
        <end position="91"/>
    </location>
</feature>
<dbReference type="GO" id="GO:0009279">
    <property type="term" value="C:cell outer membrane"/>
    <property type="evidence" value="ECO:0007669"/>
    <property type="project" value="UniProtKB-SubCell"/>
</dbReference>
<dbReference type="Gene3D" id="3.30.1330.60">
    <property type="entry name" value="OmpA-like domain"/>
    <property type="match status" value="1"/>
</dbReference>
<evidence type="ECO:0000256" key="4">
    <source>
        <dbReference type="ARBA" id="ARBA00023237"/>
    </source>
</evidence>
<evidence type="ECO:0000256" key="1">
    <source>
        <dbReference type="ARBA" id="ARBA00022729"/>
    </source>
</evidence>
<keyword evidence="5 6" id="KW-0449">Lipoprotein</keyword>
<sequence length="202" mass="22418">MKRQLLMHVMTAVLVAGLVTMVGCSKPKVADPGTMNQGRIGETDAEKAARIEAERAARLEAERIKAQQIKAQQLKAQQLEAQRQARIIEAKSRFLNQNILFDFDSAELTGQAKVLLREKAEWLQANPSAAVMIEGHCDERGTTVYNLALGERRANTVRSYLVNLGVSSRRLGTVSYGEEKPLDPAPTDAAYRINRRAQFVIN</sequence>
<dbReference type="InterPro" id="IPR006665">
    <property type="entry name" value="OmpA-like"/>
</dbReference>
<evidence type="ECO:0000256" key="7">
    <source>
        <dbReference type="SAM" id="Coils"/>
    </source>
</evidence>
<keyword evidence="4 6" id="KW-0998">Cell outer membrane</keyword>
<dbReference type="InterPro" id="IPR039001">
    <property type="entry name" value="Pal"/>
</dbReference>
<dbReference type="PROSITE" id="PS51123">
    <property type="entry name" value="OMPA_2"/>
    <property type="match status" value="1"/>
</dbReference>
<evidence type="ECO:0000256" key="5">
    <source>
        <dbReference type="ARBA" id="ARBA00023288"/>
    </source>
</evidence>
<dbReference type="InterPro" id="IPR006664">
    <property type="entry name" value="OMP_bac"/>
</dbReference>
<accession>A0A850TBH6</accession>
<organism evidence="9 10">
    <name type="scientific">Desulfobacter latus</name>
    <dbReference type="NCBI Taxonomy" id="2292"/>
    <lineage>
        <taxon>Bacteria</taxon>
        <taxon>Pseudomonadati</taxon>
        <taxon>Thermodesulfobacteriota</taxon>
        <taxon>Desulfobacteria</taxon>
        <taxon>Desulfobacterales</taxon>
        <taxon>Desulfobacteraceae</taxon>
        <taxon>Desulfobacter</taxon>
    </lineage>
</organism>
<feature type="domain" description="OmpA-like" evidence="8">
    <location>
        <begin position="88"/>
        <end position="202"/>
    </location>
</feature>
<dbReference type="InterPro" id="IPR050330">
    <property type="entry name" value="Bact_OuterMem_StrucFunc"/>
</dbReference>
<evidence type="ECO:0000259" key="8">
    <source>
        <dbReference type="PROSITE" id="PS51123"/>
    </source>
</evidence>
<dbReference type="Proteomes" id="UP000553343">
    <property type="component" value="Unassembled WGS sequence"/>
</dbReference>
<proteinExistence type="inferred from homology"/>
<dbReference type="RefSeq" id="WP_178367453.1">
    <property type="nucleotide sequence ID" value="NZ_JACADJ010000055.1"/>
</dbReference>
<dbReference type="CDD" id="cd07185">
    <property type="entry name" value="OmpA_C-like"/>
    <property type="match status" value="1"/>
</dbReference>
<reference evidence="9 10" key="1">
    <citation type="submission" date="2020-06" db="EMBL/GenBank/DDBJ databases">
        <title>High-quality draft genome of sulfate reducer Desulfobacter latus type strain AcrS2 isolated from marine sediment.</title>
        <authorList>
            <person name="Hoppe M."/>
            <person name="Larsen C.K."/>
            <person name="Marshall I.P.G."/>
            <person name="Schramm A."/>
            <person name="Marietou A.G."/>
        </authorList>
    </citation>
    <scope>NUCLEOTIDE SEQUENCE [LARGE SCALE GENOMIC DNA]</scope>
    <source>
        <strain evidence="9 10">AcRS2</strain>
    </source>
</reference>
<dbReference type="EMBL" id="JACADJ010000055">
    <property type="protein sequence ID" value="NWH05998.1"/>
    <property type="molecule type" value="Genomic_DNA"/>
</dbReference>
<evidence type="ECO:0000256" key="3">
    <source>
        <dbReference type="ARBA" id="ARBA00023139"/>
    </source>
</evidence>
<comment type="caution">
    <text evidence="9">The sequence shown here is derived from an EMBL/GenBank/DDBJ whole genome shotgun (WGS) entry which is preliminary data.</text>
</comment>
<comment type="subcellular location">
    <subcellularLocation>
        <location evidence="6">Cell outer membrane</location>
        <topology evidence="6">Lipid-anchor</topology>
    </subcellularLocation>
</comment>
<protein>
    <recommendedName>
        <fullName evidence="6">Peptidoglycan-associated lipoprotein</fullName>
        <shortName evidence="6">PAL</shortName>
    </recommendedName>
</protein>
<gene>
    <name evidence="6" type="primary">pal</name>
    <name evidence="9" type="ORF">HXW94_13540</name>
</gene>
<dbReference type="PANTHER" id="PTHR30329">
    <property type="entry name" value="STATOR ELEMENT OF FLAGELLAR MOTOR COMPLEX"/>
    <property type="match status" value="1"/>
</dbReference>
<dbReference type="PANTHER" id="PTHR30329:SF21">
    <property type="entry name" value="LIPOPROTEIN YIAD-RELATED"/>
    <property type="match status" value="1"/>
</dbReference>
<keyword evidence="1 6" id="KW-0732">Signal</keyword>
<keyword evidence="10" id="KW-1185">Reference proteome</keyword>
<dbReference type="SUPFAM" id="SSF103088">
    <property type="entry name" value="OmpA-like"/>
    <property type="match status" value="1"/>
</dbReference>
<dbReference type="InterPro" id="IPR036737">
    <property type="entry name" value="OmpA-like_sf"/>
</dbReference>
<dbReference type="PROSITE" id="PS51257">
    <property type="entry name" value="PROKAR_LIPOPROTEIN"/>
    <property type="match status" value="1"/>
</dbReference>
<dbReference type="HAMAP" id="MF_02204">
    <property type="entry name" value="Pal"/>
    <property type="match status" value="1"/>
</dbReference>
<evidence type="ECO:0000313" key="9">
    <source>
        <dbReference type="EMBL" id="NWH05998.1"/>
    </source>
</evidence>
<keyword evidence="2 6" id="KW-0472">Membrane</keyword>
<keyword evidence="7" id="KW-0175">Coiled coil</keyword>
<keyword evidence="3 6" id="KW-0564">Palmitate</keyword>
<dbReference type="GO" id="GO:0051301">
    <property type="term" value="P:cell division"/>
    <property type="evidence" value="ECO:0007669"/>
    <property type="project" value="InterPro"/>
</dbReference>
<dbReference type="PRINTS" id="PR01021">
    <property type="entry name" value="OMPADOMAIN"/>
</dbReference>